<feature type="domain" description="Retrovirus-related Pol polyprotein from transposon TNT 1-94-like beta-barrel" evidence="1">
    <location>
        <begin position="5"/>
        <end position="40"/>
    </location>
</feature>
<dbReference type="InterPro" id="IPR054722">
    <property type="entry name" value="PolX-like_BBD"/>
</dbReference>
<evidence type="ECO:0000313" key="2">
    <source>
        <dbReference type="EMBL" id="SGY45717.1"/>
    </source>
</evidence>
<protein>
    <submittedName>
        <fullName evidence="2">BQ5605_C001g00328 protein</fullName>
    </submittedName>
</protein>
<reference evidence="2 3" key="1">
    <citation type="submission" date="2016-11" db="EMBL/GenBank/DDBJ databases">
        <authorList>
            <person name="Jaros S."/>
            <person name="Januszkiewicz K."/>
            <person name="Wedrychowicz H."/>
        </authorList>
    </citation>
    <scope>NUCLEOTIDE SEQUENCE [LARGE SCALE GENOMIC DNA]</scope>
</reference>
<dbReference type="AlphaFoldDB" id="A0A2X0M6Y6"/>
<evidence type="ECO:0000313" key="3">
    <source>
        <dbReference type="Proteomes" id="UP000249464"/>
    </source>
</evidence>
<organism evidence="2 3">
    <name type="scientific">Microbotryum silenes-dioicae</name>
    <dbReference type="NCBI Taxonomy" id="796604"/>
    <lineage>
        <taxon>Eukaryota</taxon>
        <taxon>Fungi</taxon>
        <taxon>Dikarya</taxon>
        <taxon>Basidiomycota</taxon>
        <taxon>Pucciniomycotina</taxon>
        <taxon>Microbotryomycetes</taxon>
        <taxon>Microbotryales</taxon>
        <taxon>Microbotryaceae</taxon>
        <taxon>Microbotryum</taxon>
    </lineage>
</organism>
<dbReference type="Pfam" id="PF22936">
    <property type="entry name" value="Pol_BBD"/>
    <property type="match status" value="1"/>
</dbReference>
<sequence length="69" mass="7131">MQGLGGTVNASGIGSVKLITDNGTKLILNDVIYVPESPANCKARTLLRATGIRNRDRAHLASSVPSPSG</sequence>
<gene>
    <name evidence="2" type="primary">BQ5605_C001g00328</name>
    <name evidence="2" type="ORF">BQ5605_C001G00328</name>
</gene>
<proteinExistence type="predicted"/>
<dbReference type="Proteomes" id="UP000249464">
    <property type="component" value="Unassembled WGS sequence"/>
</dbReference>
<name>A0A2X0M6Y6_9BASI</name>
<dbReference type="EMBL" id="FQNC01000043">
    <property type="protein sequence ID" value="SGY45717.1"/>
    <property type="molecule type" value="Genomic_DNA"/>
</dbReference>
<accession>A0A2X0M6Y6</accession>
<keyword evidence="3" id="KW-1185">Reference proteome</keyword>
<evidence type="ECO:0000259" key="1">
    <source>
        <dbReference type="Pfam" id="PF22936"/>
    </source>
</evidence>